<keyword evidence="4 5" id="KW-0472">Membrane</keyword>
<protein>
    <recommendedName>
        <fullName evidence="6">G-protein coupled receptors family 2 profile 2 domain-containing protein</fullName>
    </recommendedName>
</protein>
<dbReference type="STRING" id="10228.B3S4U3"/>
<evidence type="ECO:0000256" key="4">
    <source>
        <dbReference type="ARBA" id="ARBA00023136"/>
    </source>
</evidence>
<feature type="transmembrane region" description="Helical" evidence="5">
    <location>
        <begin position="65"/>
        <end position="84"/>
    </location>
</feature>
<keyword evidence="3 5" id="KW-1133">Transmembrane helix</keyword>
<dbReference type="eggNOG" id="KOG4193">
    <property type="taxonomic scope" value="Eukaryota"/>
</dbReference>
<dbReference type="Gene3D" id="1.20.1070.10">
    <property type="entry name" value="Rhodopsin 7-helix transmembrane proteins"/>
    <property type="match status" value="1"/>
</dbReference>
<comment type="subcellular location">
    <subcellularLocation>
        <location evidence="1">Membrane</location>
        <topology evidence="1">Multi-pass membrane protein</topology>
    </subcellularLocation>
</comment>
<dbReference type="GO" id="GO:0016020">
    <property type="term" value="C:membrane"/>
    <property type="evidence" value="ECO:0007669"/>
    <property type="project" value="UniProtKB-SubCell"/>
</dbReference>
<dbReference type="InterPro" id="IPR017981">
    <property type="entry name" value="GPCR_2-like_7TM"/>
</dbReference>
<evidence type="ECO:0000256" key="3">
    <source>
        <dbReference type="ARBA" id="ARBA00022989"/>
    </source>
</evidence>
<evidence type="ECO:0000256" key="5">
    <source>
        <dbReference type="SAM" id="Phobius"/>
    </source>
</evidence>
<dbReference type="PRINTS" id="PR00249">
    <property type="entry name" value="GPCRSECRETIN"/>
</dbReference>
<dbReference type="Pfam" id="PF00002">
    <property type="entry name" value="7tm_2"/>
    <property type="match status" value="1"/>
</dbReference>
<feature type="transmembrane region" description="Helical" evidence="5">
    <location>
        <begin position="90"/>
        <end position="114"/>
    </location>
</feature>
<feature type="transmembrane region" description="Helical" evidence="5">
    <location>
        <begin position="32"/>
        <end position="53"/>
    </location>
</feature>
<dbReference type="GeneID" id="6756516"/>
<dbReference type="PANTHER" id="PTHR12011">
    <property type="entry name" value="ADHESION G-PROTEIN COUPLED RECEPTOR"/>
    <property type="match status" value="1"/>
</dbReference>
<dbReference type="PANTHER" id="PTHR12011:SF347">
    <property type="entry name" value="FI21270P1-RELATED"/>
    <property type="match status" value="1"/>
</dbReference>
<dbReference type="InParanoid" id="B3S4U3"/>
<evidence type="ECO:0000313" key="7">
    <source>
        <dbReference type="EMBL" id="EDV22148.1"/>
    </source>
</evidence>
<gene>
    <name evidence="7" type="ORF">TRIADDRAFT_17306</name>
</gene>
<accession>B3S4U3</accession>
<evidence type="ECO:0000313" key="8">
    <source>
        <dbReference type="Proteomes" id="UP000009022"/>
    </source>
</evidence>
<dbReference type="Proteomes" id="UP000009022">
    <property type="component" value="Unassembled WGS sequence"/>
</dbReference>
<dbReference type="OMA" id="WNTHINA"/>
<feature type="non-terminal residue" evidence="7">
    <location>
        <position position="140"/>
    </location>
</feature>
<dbReference type="KEGG" id="tad:TRIADDRAFT_17306"/>
<dbReference type="PROSITE" id="PS50261">
    <property type="entry name" value="G_PROTEIN_RECEP_F2_4"/>
    <property type="match status" value="1"/>
</dbReference>
<dbReference type="CTD" id="6756516"/>
<dbReference type="GO" id="GO:0004930">
    <property type="term" value="F:G protein-coupled receptor activity"/>
    <property type="evidence" value="ECO:0007669"/>
    <property type="project" value="InterPro"/>
</dbReference>
<dbReference type="GO" id="GO:0007166">
    <property type="term" value="P:cell surface receptor signaling pathway"/>
    <property type="evidence" value="ECO:0007669"/>
    <property type="project" value="InterPro"/>
</dbReference>
<proteinExistence type="predicted"/>
<evidence type="ECO:0000259" key="6">
    <source>
        <dbReference type="PROSITE" id="PS50261"/>
    </source>
</evidence>
<dbReference type="InterPro" id="IPR000832">
    <property type="entry name" value="GPCR_2_secretin-like"/>
</dbReference>
<dbReference type="OrthoDB" id="1100386at2759"/>
<feature type="non-terminal residue" evidence="7">
    <location>
        <position position="1"/>
    </location>
</feature>
<keyword evidence="8" id="KW-1185">Reference proteome</keyword>
<keyword evidence="2 5" id="KW-0812">Transmembrane</keyword>
<dbReference type="RefSeq" id="XP_002115303.1">
    <property type="nucleotide sequence ID" value="XM_002115267.1"/>
</dbReference>
<sequence>NSTIVKCIAYHLTSFSVLLQFAQYLVNSRILSILTYVGLSISLFCLLITLWTFTTVRRFHSIRGMIHANLAGSLIISTCIFLAGIDRTDNMVLCQIIAAILHFSFLASFAWMLVEGIITFKMATQWPETVFSCVIYNVLG</sequence>
<dbReference type="PhylomeDB" id="B3S4U3"/>
<dbReference type="AlphaFoldDB" id="B3S4U3"/>
<dbReference type="EMBL" id="DS985250">
    <property type="protein sequence ID" value="EDV22148.1"/>
    <property type="molecule type" value="Genomic_DNA"/>
</dbReference>
<evidence type="ECO:0000256" key="2">
    <source>
        <dbReference type="ARBA" id="ARBA00022692"/>
    </source>
</evidence>
<organism evidence="7 8">
    <name type="scientific">Trichoplax adhaerens</name>
    <name type="common">Trichoplax reptans</name>
    <dbReference type="NCBI Taxonomy" id="10228"/>
    <lineage>
        <taxon>Eukaryota</taxon>
        <taxon>Metazoa</taxon>
        <taxon>Placozoa</taxon>
        <taxon>Uniplacotomia</taxon>
        <taxon>Trichoplacea</taxon>
        <taxon>Trichoplacidae</taxon>
        <taxon>Trichoplax</taxon>
    </lineage>
</organism>
<reference evidence="7 8" key="1">
    <citation type="journal article" date="2008" name="Nature">
        <title>The Trichoplax genome and the nature of placozoans.</title>
        <authorList>
            <person name="Srivastava M."/>
            <person name="Begovic E."/>
            <person name="Chapman J."/>
            <person name="Putnam N.H."/>
            <person name="Hellsten U."/>
            <person name="Kawashima T."/>
            <person name="Kuo A."/>
            <person name="Mitros T."/>
            <person name="Salamov A."/>
            <person name="Carpenter M.L."/>
            <person name="Signorovitch A.Y."/>
            <person name="Moreno M.A."/>
            <person name="Kamm K."/>
            <person name="Grimwood J."/>
            <person name="Schmutz J."/>
            <person name="Shapiro H."/>
            <person name="Grigoriev I.V."/>
            <person name="Buss L.W."/>
            <person name="Schierwater B."/>
            <person name="Dellaporta S.L."/>
            <person name="Rokhsar D.S."/>
        </authorList>
    </citation>
    <scope>NUCLEOTIDE SEQUENCE [LARGE SCALE GENOMIC DNA]</scope>
    <source>
        <strain evidence="7 8">Grell-BS-1999</strain>
    </source>
</reference>
<evidence type="ECO:0000256" key="1">
    <source>
        <dbReference type="ARBA" id="ARBA00004141"/>
    </source>
</evidence>
<name>B3S4U3_TRIAD</name>
<feature type="domain" description="G-protein coupled receptors family 2 profile 2" evidence="6">
    <location>
        <begin position="31"/>
        <end position="123"/>
    </location>
</feature>
<dbReference type="HOGENOM" id="CLU_002753_3_4_1"/>